<keyword evidence="3" id="KW-0732">Signal</keyword>
<dbReference type="PANTHER" id="PTHR30404">
    <property type="entry name" value="N-ACETYLMURAMOYL-L-ALANINE AMIDASE"/>
    <property type="match status" value="1"/>
</dbReference>
<dbReference type="Pfam" id="PF08239">
    <property type="entry name" value="SH3_3"/>
    <property type="match status" value="3"/>
</dbReference>
<dbReference type="SMART" id="SM00646">
    <property type="entry name" value="Ami_3"/>
    <property type="match status" value="1"/>
</dbReference>
<evidence type="ECO:0000313" key="5">
    <source>
        <dbReference type="EMBL" id="MBS4224567.1"/>
    </source>
</evidence>
<dbReference type="PROSITE" id="PS51781">
    <property type="entry name" value="SH3B"/>
    <property type="match status" value="3"/>
</dbReference>
<dbReference type="EC" id="3.5.1.28" evidence="5"/>
<dbReference type="PIRSF" id="PIRSF037846">
    <property type="entry name" value="Autolysin_YrvJ_prd"/>
    <property type="match status" value="1"/>
</dbReference>
<dbReference type="GO" id="GO:0008745">
    <property type="term" value="F:N-acetylmuramoyl-L-alanine amidase activity"/>
    <property type="evidence" value="ECO:0007669"/>
    <property type="project" value="UniProtKB-EC"/>
</dbReference>
<dbReference type="InterPro" id="IPR003646">
    <property type="entry name" value="SH3-like_bac-type"/>
</dbReference>
<organism evidence="5 6">
    <name type="scientific">Lederbergia citrea</name>
    <dbReference type="NCBI Taxonomy" id="2833581"/>
    <lineage>
        <taxon>Bacteria</taxon>
        <taxon>Bacillati</taxon>
        <taxon>Bacillota</taxon>
        <taxon>Bacilli</taxon>
        <taxon>Bacillales</taxon>
        <taxon>Bacillaceae</taxon>
        <taxon>Lederbergia</taxon>
    </lineage>
</organism>
<proteinExistence type="predicted"/>
<dbReference type="Gene3D" id="3.40.630.40">
    <property type="entry name" value="Zn-dependent exopeptidases"/>
    <property type="match status" value="1"/>
</dbReference>
<dbReference type="Pfam" id="PF01520">
    <property type="entry name" value="Amidase_3"/>
    <property type="match status" value="1"/>
</dbReference>
<keyword evidence="2" id="KW-0961">Cell wall biogenesis/degradation</keyword>
<sequence>MKASSLLKKLLCLVILFSLLAPYESQTVDAAYTFEGKVNATVLNVRSKASTSSSIMGKLKKNHIVTVVSQTKDWSKISYGKKYGWVSSIYLTSVTWTGYVNATSLNLRKSPNNKAVVMDSLKQGSAVTVKGKHGDWLQVYVSSKNKTGWVSSAYVSKKKVTVTPPPAPTKKVTTEPAKTIGTYYVNASALNIRQKASTSAKIIGKLSNGSKVEMIAKEGDWAKIGLASGGTGWVSFAYLTTKNPKANTSETPKSDSVLKGKVIVLDPGHGGNDPGASGSLYREKNLTLSTVIEVGNLLANAGAKVIYTRSNDTYISLAQRVLVSQQNKADAFISIHFNSSTSSNVSGIETYYYSSKDTLLAKSIQSNLIVQTKMKDLSAKFGNYHVLRENKQPAVLVELGFISNPVEEKLIGTPGYQKNAALGIYEGINQYFRER</sequence>
<name>A0A942US06_9BACI</name>
<dbReference type="PANTHER" id="PTHR30404:SF0">
    <property type="entry name" value="N-ACETYLMURAMOYL-L-ALANINE AMIDASE AMIC"/>
    <property type="match status" value="1"/>
</dbReference>
<dbReference type="SMART" id="SM00287">
    <property type="entry name" value="SH3b"/>
    <property type="match status" value="3"/>
</dbReference>
<protein>
    <submittedName>
        <fullName evidence="5">N-acetylmuramoyl-L-alanine amidase</fullName>
        <ecNumber evidence="5">3.5.1.28</ecNumber>
    </submittedName>
</protein>
<dbReference type="GO" id="GO:0009253">
    <property type="term" value="P:peptidoglycan catabolic process"/>
    <property type="evidence" value="ECO:0007669"/>
    <property type="project" value="InterPro"/>
</dbReference>
<dbReference type="GO" id="GO:0030288">
    <property type="term" value="C:outer membrane-bounded periplasmic space"/>
    <property type="evidence" value="ECO:0007669"/>
    <property type="project" value="TreeGrafter"/>
</dbReference>
<evidence type="ECO:0000259" key="4">
    <source>
        <dbReference type="PROSITE" id="PS51781"/>
    </source>
</evidence>
<evidence type="ECO:0000256" key="1">
    <source>
        <dbReference type="ARBA" id="ARBA00022801"/>
    </source>
</evidence>
<feature type="domain" description="SH3b" evidence="4">
    <location>
        <begin position="33"/>
        <end position="94"/>
    </location>
</feature>
<dbReference type="Proteomes" id="UP000676456">
    <property type="component" value="Unassembled WGS sequence"/>
</dbReference>
<dbReference type="SUPFAM" id="SSF53187">
    <property type="entry name" value="Zn-dependent exopeptidases"/>
    <property type="match status" value="1"/>
</dbReference>
<gene>
    <name evidence="5" type="ORF">KHA91_17800</name>
</gene>
<dbReference type="InterPro" id="IPR002508">
    <property type="entry name" value="MurNAc-LAA_cat"/>
</dbReference>
<evidence type="ECO:0000256" key="2">
    <source>
        <dbReference type="ARBA" id="ARBA00023316"/>
    </source>
</evidence>
<feature type="signal peptide" evidence="3">
    <location>
        <begin position="1"/>
        <end position="30"/>
    </location>
</feature>
<dbReference type="Gene3D" id="2.30.30.40">
    <property type="entry name" value="SH3 Domains"/>
    <property type="match status" value="3"/>
</dbReference>
<dbReference type="AlphaFoldDB" id="A0A942US06"/>
<feature type="domain" description="SH3b" evidence="4">
    <location>
        <begin position="180"/>
        <end position="243"/>
    </location>
</feature>
<dbReference type="EMBL" id="JAGYPN010000004">
    <property type="protein sequence ID" value="MBS4224567.1"/>
    <property type="molecule type" value="Genomic_DNA"/>
</dbReference>
<keyword evidence="1 5" id="KW-0378">Hydrolase</keyword>
<accession>A0A942US06</accession>
<comment type="caution">
    <text evidence="5">The sequence shown here is derived from an EMBL/GenBank/DDBJ whole genome shotgun (WGS) entry which is preliminary data.</text>
</comment>
<dbReference type="SUPFAM" id="SSF50044">
    <property type="entry name" value="SH3-domain"/>
    <property type="match status" value="1"/>
</dbReference>
<evidence type="ECO:0000256" key="3">
    <source>
        <dbReference type="SAM" id="SignalP"/>
    </source>
</evidence>
<keyword evidence="6" id="KW-1185">Reference proteome</keyword>
<dbReference type="InterPro" id="IPR017293">
    <property type="entry name" value="N-acetylmuramoyl-L-ala_amidase"/>
</dbReference>
<dbReference type="GO" id="GO:0071555">
    <property type="term" value="P:cell wall organization"/>
    <property type="evidence" value="ECO:0007669"/>
    <property type="project" value="UniProtKB-KW"/>
</dbReference>
<dbReference type="InterPro" id="IPR036028">
    <property type="entry name" value="SH3-like_dom_sf"/>
</dbReference>
<reference evidence="5 6" key="1">
    <citation type="submission" date="2021-05" db="EMBL/GenBank/DDBJ databases">
        <title>Novel Bacillus species.</title>
        <authorList>
            <person name="Liu G."/>
        </authorList>
    </citation>
    <scope>NUCLEOTIDE SEQUENCE [LARGE SCALE GENOMIC DNA]</scope>
    <source>
        <strain evidence="5 6">FJAT-49682</strain>
    </source>
</reference>
<evidence type="ECO:0000313" key="6">
    <source>
        <dbReference type="Proteomes" id="UP000676456"/>
    </source>
</evidence>
<dbReference type="InterPro" id="IPR050695">
    <property type="entry name" value="N-acetylmuramoyl_amidase_3"/>
</dbReference>
<dbReference type="RefSeq" id="WP_213099618.1">
    <property type="nucleotide sequence ID" value="NZ_JAGYPH010000004.1"/>
</dbReference>
<dbReference type="CDD" id="cd02696">
    <property type="entry name" value="MurNAc-LAA"/>
    <property type="match status" value="1"/>
</dbReference>
<feature type="chain" id="PRO_5038059510" evidence="3">
    <location>
        <begin position="31"/>
        <end position="435"/>
    </location>
</feature>
<feature type="domain" description="SH3b" evidence="4">
    <location>
        <begin position="95"/>
        <end position="159"/>
    </location>
</feature>